<dbReference type="AlphaFoldDB" id="A0A1G1VBD6"/>
<name>A0A1G1VBD6_9BACT</name>
<comment type="caution">
    <text evidence="2">The sequence shown here is derived from an EMBL/GenBank/DDBJ whole genome shotgun (WGS) entry which is preliminary data.</text>
</comment>
<evidence type="ECO:0000313" key="2">
    <source>
        <dbReference type="EMBL" id="OGY12646.1"/>
    </source>
</evidence>
<proteinExistence type="predicted"/>
<dbReference type="Proteomes" id="UP000177685">
    <property type="component" value="Unassembled WGS sequence"/>
</dbReference>
<gene>
    <name evidence="2" type="ORF">A3A58_03020</name>
</gene>
<evidence type="ECO:0000256" key="1">
    <source>
        <dbReference type="SAM" id="MobiDB-lite"/>
    </source>
</evidence>
<accession>A0A1G1VBD6</accession>
<evidence type="ECO:0000313" key="3">
    <source>
        <dbReference type="Proteomes" id="UP000177685"/>
    </source>
</evidence>
<protein>
    <submittedName>
        <fullName evidence="2">Uncharacterized protein</fullName>
    </submittedName>
</protein>
<dbReference type="EMBL" id="MHCD01000050">
    <property type="protein sequence ID" value="OGY12646.1"/>
    <property type="molecule type" value="Genomic_DNA"/>
</dbReference>
<sequence>MVDEGKLDNSSNNPRGHPSIEVSGWSRGLMPPYLKDFLDSSGVNISKSLDTNNKQDLEGLLEQFATTLPKDEFKEVAVLVCRRQNGNLYVSTVEGNMDEIEAEESRILLDDLVQSVPLDTEQVLFLHTHPPQKTPIGLVPHNQDEVGFSSADRHFFKLLGGKLRIIDLKNAYLGLATANTRHVVLEEGKFQGKAFGWTFDDDDTIDTDPLLRFLGNKDYDPTEIQSKINHAIHAYIGEILGPNEYHKPKKERGTYSKYGLPTQARLIGPYDEGNYIKVEDPLIERVHLEYSNWVEVLEEDDPIAPWSPFFAKIDIHFKGRYNNELPPAANVCIYKDAEGNLKFSRIQSYEIRITKGDEERSSDENYFDEEPTGEEDNKYFKKVTIWTMPLDMKLFNNLSQEEYDAYMRQARVLPDQTKFRLGRPDKLEEIANKSGGFYELMLHVLNLVHRKYPETPNPEKFIMNHVRQEQRKES</sequence>
<organism evidence="2 3">
    <name type="scientific">Candidatus Blackburnbacteria bacterium RIFCSPLOWO2_01_FULL_41_27</name>
    <dbReference type="NCBI Taxonomy" id="1797520"/>
    <lineage>
        <taxon>Bacteria</taxon>
        <taxon>Candidatus Blackburniibacteriota</taxon>
    </lineage>
</organism>
<feature type="region of interest" description="Disordered" evidence="1">
    <location>
        <begin position="1"/>
        <end position="23"/>
    </location>
</feature>
<reference evidence="2 3" key="1">
    <citation type="journal article" date="2016" name="Nat. Commun.">
        <title>Thousands of microbial genomes shed light on interconnected biogeochemical processes in an aquifer system.</title>
        <authorList>
            <person name="Anantharaman K."/>
            <person name="Brown C.T."/>
            <person name="Hug L.A."/>
            <person name="Sharon I."/>
            <person name="Castelle C.J."/>
            <person name="Probst A.J."/>
            <person name="Thomas B.C."/>
            <person name="Singh A."/>
            <person name="Wilkins M.J."/>
            <person name="Karaoz U."/>
            <person name="Brodie E.L."/>
            <person name="Williams K.H."/>
            <person name="Hubbard S.S."/>
            <person name="Banfield J.F."/>
        </authorList>
    </citation>
    <scope>NUCLEOTIDE SEQUENCE [LARGE SCALE GENOMIC DNA]</scope>
</reference>